<evidence type="ECO:0000313" key="2">
    <source>
        <dbReference type="Proteomes" id="UP001210231"/>
    </source>
</evidence>
<keyword evidence="2" id="KW-1185">Reference proteome</keyword>
<proteinExistence type="predicted"/>
<organism evidence="1 2">
    <name type="scientific">Polluticaenibacter yanchengensis</name>
    <dbReference type="NCBI Taxonomy" id="3014562"/>
    <lineage>
        <taxon>Bacteria</taxon>
        <taxon>Pseudomonadati</taxon>
        <taxon>Bacteroidota</taxon>
        <taxon>Chitinophagia</taxon>
        <taxon>Chitinophagales</taxon>
        <taxon>Chitinophagaceae</taxon>
        <taxon>Polluticaenibacter</taxon>
    </lineage>
</organism>
<comment type="caution">
    <text evidence="1">The sequence shown here is derived from an EMBL/GenBank/DDBJ whole genome shotgun (WGS) entry which is preliminary data.</text>
</comment>
<sequence>MSTKTQWFIPCYFNTDDSSDNEICIDISSDIKTAFSKNLVDKKVDFSYNYNLQFFKPDSFLSVKIYILPRFISGYVNENRLSEYIENNSNKIYSYFNVDSGFKNWHYGLGTVRIETVIKANHYLPGRNEIKEFSYKSDFVSDYHKFVSLNKEILSLFLASLHLTFPTRSIMGWNENPINDGILHFSSRQRHFFESLKTNQCMHHVLITKSRLNKLKQNLSGIAEVWDSNLWSLKRYLIAVKSNQIDMDNLLDLLYALEGLFDKNTSADFIKTFCSLKLGNDKTEAHKIKSTLDYAFKIRNEIAHGAQHYKGHEKIKINGKEVLSQELYWDLKFIVSQILILSINKLLKNKDMKNLNFKIDDLFDVVYKK</sequence>
<protein>
    <submittedName>
        <fullName evidence="1">HEPN domain-containing protein</fullName>
    </submittedName>
</protein>
<dbReference type="RefSeq" id="WP_407029837.1">
    <property type="nucleotide sequence ID" value="NZ_JAQGEF010000002.1"/>
</dbReference>
<evidence type="ECO:0000313" key="1">
    <source>
        <dbReference type="EMBL" id="MDA3613506.1"/>
    </source>
</evidence>
<name>A0ABT4UFB3_9BACT</name>
<dbReference type="EMBL" id="JAQGEF010000002">
    <property type="protein sequence ID" value="MDA3613506.1"/>
    <property type="molecule type" value="Genomic_DNA"/>
</dbReference>
<accession>A0ABT4UFB3</accession>
<dbReference type="Proteomes" id="UP001210231">
    <property type="component" value="Unassembled WGS sequence"/>
</dbReference>
<gene>
    <name evidence="1" type="ORF">O3P16_01690</name>
</gene>
<reference evidence="1 2" key="1">
    <citation type="submission" date="2022-12" db="EMBL/GenBank/DDBJ databases">
        <title>Chitinophagaceae gen. sp. nov., a new member of the family Chitinophagaceae, isolated from soil in a chemical factory.</title>
        <authorList>
            <person name="Ke Z."/>
        </authorList>
    </citation>
    <scope>NUCLEOTIDE SEQUENCE [LARGE SCALE GENOMIC DNA]</scope>
    <source>
        <strain evidence="1 2">LY-5</strain>
    </source>
</reference>